<evidence type="ECO:0000313" key="3">
    <source>
        <dbReference type="EMBL" id="KAH7546019.1"/>
    </source>
</evidence>
<reference evidence="3" key="1">
    <citation type="journal article" date="2021" name="Front. Plant Sci.">
        <title>Chromosome-Scale Genome Assembly for Chinese Sour Jujube and Insights Into Its Genome Evolution and Domestication Signature.</title>
        <authorList>
            <person name="Shen L.-Y."/>
            <person name="Luo H."/>
            <person name="Wang X.-L."/>
            <person name="Wang X.-M."/>
            <person name="Qiu X.-J."/>
            <person name="Liu H."/>
            <person name="Zhou S.-S."/>
            <person name="Jia K.-H."/>
            <person name="Nie S."/>
            <person name="Bao Y.-T."/>
            <person name="Zhang R.-G."/>
            <person name="Yun Q.-Z."/>
            <person name="Chai Y.-H."/>
            <person name="Lu J.-Y."/>
            <person name="Li Y."/>
            <person name="Zhao S.-W."/>
            <person name="Mao J.-F."/>
            <person name="Jia S.-G."/>
            <person name="Mao Y.-M."/>
        </authorList>
    </citation>
    <scope>NUCLEOTIDE SEQUENCE</scope>
    <source>
        <strain evidence="3">AT0</strain>
        <tissue evidence="3">Leaf</tissue>
    </source>
</reference>
<accession>A0A978W235</accession>
<evidence type="ECO:0000256" key="1">
    <source>
        <dbReference type="SAM" id="MobiDB-lite"/>
    </source>
</evidence>
<gene>
    <name evidence="3" type="ORF">FEM48_Zijuj01G0156400</name>
</gene>
<evidence type="ECO:0000259" key="2">
    <source>
        <dbReference type="Pfam" id="PF12353"/>
    </source>
</evidence>
<feature type="domain" description="Eukaryotic translation initiation factor 3 subunit G N-terminal" evidence="2">
    <location>
        <begin position="44"/>
        <end position="84"/>
    </location>
</feature>
<sequence length="192" mass="22145">MLDIKNMSEEDKLFNFMLGLQGWAQAGLRRSKMVRNPKGSEKRSGKELKKMGESSKSRMDSQNTRVSCFICKGSHYACDCPRREKINPLAAVESDNVEGNDDTTLWVAPFITPNGWHGHDSFEDWNVGEVPMEDYDMILRLEFYLEAQVSFEQPEYGLGKVMETFLASLMEDMKSGRFMEELVEETNSMERW</sequence>
<name>A0A978W235_ZIZJJ</name>
<dbReference type="AlphaFoldDB" id="A0A978W235"/>
<protein>
    <recommendedName>
        <fullName evidence="2">Eukaryotic translation initiation factor 3 subunit G N-terminal domain-containing protein</fullName>
    </recommendedName>
</protein>
<evidence type="ECO:0000313" key="4">
    <source>
        <dbReference type="Proteomes" id="UP000813462"/>
    </source>
</evidence>
<feature type="compositionally biased region" description="Basic and acidic residues" evidence="1">
    <location>
        <begin position="38"/>
        <end position="59"/>
    </location>
</feature>
<comment type="caution">
    <text evidence="3">The sequence shown here is derived from an EMBL/GenBank/DDBJ whole genome shotgun (WGS) entry which is preliminary data.</text>
</comment>
<dbReference type="InterPro" id="IPR024675">
    <property type="entry name" value="eIF3g_N"/>
</dbReference>
<proteinExistence type="predicted"/>
<feature type="region of interest" description="Disordered" evidence="1">
    <location>
        <begin position="29"/>
        <end position="59"/>
    </location>
</feature>
<organism evidence="3 4">
    <name type="scientific">Ziziphus jujuba var. spinosa</name>
    <dbReference type="NCBI Taxonomy" id="714518"/>
    <lineage>
        <taxon>Eukaryota</taxon>
        <taxon>Viridiplantae</taxon>
        <taxon>Streptophyta</taxon>
        <taxon>Embryophyta</taxon>
        <taxon>Tracheophyta</taxon>
        <taxon>Spermatophyta</taxon>
        <taxon>Magnoliopsida</taxon>
        <taxon>eudicotyledons</taxon>
        <taxon>Gunneridae</taxon>
        <taxon>Pentapetalae</taxon>
        <taxon>rosids</taxon>
        <taxon>fabids</taxon>
        <taxon>Rosales</taxon>
        <taxon>Rhamnaceae</taxon>
        <taxon>Paliureae</taxon>
        <taxon>Ziziphus</taxon>
    </lineage>
</organism>
<dbReference type="EMBL" id="JAEACU010000001">
    <property type="protein sequence ID" value="KAH7546019.1"/>
    <property type="molecule type" value="Genomic_DNA"/>
</dbReference>
<dbReference type="Pfam" id="PF12353">
    <property type="entry name" value="eIF3g"/>
    <property type="match status" value="1"/>
</dbReference>
<dbReference type="Proteomes" id="UP000813462">
    <property type="component" value="Unassembled WGS sequence"/>
</dbReference>